<dbReference type="NCBIfam" id="TIGR00011">
    <property type="entry name" value="YbaK_EbsC"/>
    <property type="match status" value="1"/>
</dbReference>
<dbReference type="SUPFAM" id="SSF55826">
    <property type="entry name" value="YbaK/ProRS associated domain"/>
    <property type="match status" value="1"/>
</dbReference>
<dbReference type="PANTHER" id="PTHR30411">
    <property type="entry name" value="CYTOPLASMIC PROTEIN"/>
    <property type="match status" value="1"/>
</dbReference>
<evidence type="ECO:0000259" key="5">
    <source>
        <dbReference type="Pfam" id="PF04073"/>
    </source>
</evidence>
<dbReference type="PIRSF" id="PIRSF006181">
    <property type="entry name" value="EbsC_YbaK"/>
    <property type="match status" value="1"/>
</dbReference>
<protein>
    <recommendedName>
        <fullName evidence="4">Cys-tRNA(Pro)/Cys-tRNA(Cys) deacylase</fullName>
        <ecNumber evidence="4">4.2.-.-</ecNumber>
    </recommendedName>
</protein>
<evidence type="ECO:0000256" key="3">
    <source>
        <dbReference type="ARBA" id="ARBA00023239"/>
    </source>
</evidence>
<evidence type="ECO:0000256" key="2">
    <source>
        <dbReference type="ARBA" id="ARBA00022917"/>
    </source>
</evidence>
<feature type="domain" description="YbaK/aminoacyl-tRNA synthetase-associated" evidence="5">
    <location>
        <begin position="35"/>
        <end position="144"/>
    </location>
</feature>
<dbReference type="RefSeq" id="WP_168295433.1">
    <property type="nucleotide sequence ID" value="NZ_CP071604.1"/>
</dbReference>
<organism evidence="6 7">
    <name type="scientific">Rhizobium binae</name>
    <dbReference type="NCBI Taxonomy" id="1138190"/>
    <lineage>
        <taxon>Bacteria</taxon>
        <taxon>Pseudomonadati</taxon>
        <taxon>Pseudomonadota</taxon>
        <taxon>Alphaproteobacteria</taxon>
        <taxon>Hyphomicrobiales</taxon>
        <taxon>Rhizobiaceae</taxon>
        <taxon>Rhizobium/Agrobacterium group</taxon>
        <taxon>Rhizobium</taxon>
    </lineage>
</organism>
<gene>
    <name evidence="6" type="ORF">ABID08_001427</name>
</gene>
<dbReference type="Pfam" id="PF04073">
    <property type="entry name" value="tRNA_edit"/>
    <property type="match status" value="1"/>
</dbReference>
<name>A0ABV2MD81_9HYPH</name>
<dbReference type="GeneID" id="91146737"/>
<dbReference type="Proteomes" id="UP001549077">
    <property type="component" value="Unassembled WGS sequence"/>
</dbReference>
<dbReference type="EC" id="4.2.-.-" evidence="4"/>
<evidence type="ECO:0000313" key="6">
    <source>
        <dbReference type="EMBL" id="MET3754084.1"/>
    </source>
</evidence>
<dbReference type="GO" id="GO:0016787">
    <property type="term" value="F:hydrolase activity"/>
    <property type="evidence" value="ECO:0007669"/>
    <property type="project" value="UniProtKB-KW"/>
</dbReference>
<sequence>MSKTTRATQVLSQAGIAFTIHTYDYDPGAERVGLQAAEALGEAPHRVLKTLMAELDGKPVCVVVPSDREVSMKKLASAFGGKSANMMKPADAERLTGYHVGGISPFGQKKTVPTAIEEAALAEPLVYINGGQRGLQVRLDPKDALTVLKAVKAPLIA</sequence>
<accession>A0ABV2MD81</accession>
<dbReference type="InterPro" id="IPR004369">
    <property type="entry name" value="Prolyl-tRNA_editing_YbaK/EbsC"/>
</dbReference>
<comment type="caution">
    <text evidence="6">The sequence shown here is derived from an EMBL/GenBank/DDBJ whole genome shotgun (WGS) entry which is preliminary data.</text>
</comment>
<proteinExistence type="inferred from homology"/>
<keyword evidence="2 4" id="KW-0648">Protein biosynthesis</keyword>
<keyword evidence="7" id="KW-1185">Reference proteome</keyword>
<keyword evidence="3 4" id="KW-0456">Lyase</keyword>
<evidence type="ECO:0000256" key="4">
    <source>
        <dbReference type="PIRNR" id="PIRNR006181"/>
    </source>
</evidence>
<reference evidence="6 7" key="1">
    <citation type="submission" date="2024-06" db="EMBL/GenBank/DDBJ databases">
        <title>Genomic Encyclopedia of Type Strains, Phase IV (KMG-IV): sequencing the most valuable type-strain genomes for metagenomic binning, comparative biology and taxonomic classification.</title>
        <authorList>
            <person name="Goeker M."/>
        </authorList>
    </citation>
    <scope>NUCLEOTIDE SEQUENCE [LARGE SCALE GENOMIC DNA]</scope>
    <source>
        <strain evidence="6 7">DSM 29288</strain>
    </source>
</reference>
<evidence type="ECO:0000313" key="7">
    <source>
        <dbReference type="Proteomes" id="UP001549077"/>
    </source>
</evidence>
<comment type="similarity">
    <text evidence="1 4">Belongs to the prolyl-tRNA editing family. YbaK/EbsC subfamily.</text>
</comment>
<keyword evidence="6" id="KW-0378">Hydrolase</keyword>
<dbReference type="InterPro" id="IPR036754">
    <property type="entry name" value="YbaK/aa-tRNA-synt-asso_dom_sf"/>
</dbReference>
<evidence type="ECO:0000256" key="1">
    <source>
        <dbReference type="ARBA" id="ARBA00009798"/>
    </source>
</evidence>
<dbReference type="Gene3D" id="3.90.960.10">
    <property type="entry name" value="YbaK/aminoacyl-tRNA synthetase-associated domain"/>
    <property type="match status" value="1"/>
</dbReference>
<dbReference type="CDD" id="cd00002">
    <property type="entry name" value="YbaK_deacylase"/>
    <property type="match status" value="1"/>
</dbReference>
<dbReference type="EMBL" id="JBEPMY010000002">
    <property type="protein sequence ID" value="MET3754084.1"/>
    <property type="molecule type" value="Genomic_DNA"/>
</dbReference>
<dbReference type="PANTHER" id="PTHR30411:SF0">
    <property type="entry name" value="CYS-TRNA(PRO)_CYS-TRNA(CYS) DEACYLASE YBAK"/>
    <property type="match status" value="1"/>
</dbReference>
<dbReference type="InterPro" id="IPR007214">
    <property type="entry name" value="YbaK/aa-tRNA-synth-assoc-dom"/>
</dbReference>